<evidence type="ECO:0000313" key="2">
    <source>
        <dbReference type="Proteomes" id="UP000070260"/>
    </source>
</evidence>
<protein>
    <submittedName>
        <fullName evidence="1">Uncharacterized protein</fullName>
    </submittedName>
</protein>
<accession>A0A140GRW5</accession>
<sequence length="184" mass="21759">MFLDERKIKNIVIGLYVGIIDDKEKKLGDEAPIRRGYVKKILSKEDNEKGIKVELSNGRKGRVYEIYSKNDIRKETFKFYNEFFYEKRIYSLWDKTKNKYVLSIADNKITNAKELVAFLFSNDDKAKEFLKKLNNKNICIKAVSRKIKVAENFKGMNISKFRINDERNIAYEKLVDIESYVTQQ</sequence>
<keyword evidence="1" id="KW-0614">Plasmid</keyword>
<organism evidence="1 2">
    <name type="scientific">Clostridium perfringens</name>
    <dbReference type="NCBI Taxonomy" id="1502"/>
    <lineage>
        <taxon>Bacteria</taxon>
        <taxon>Bacillati</taxon>
        <taxon>Bacillota</taxon>
        <taxon>Clostridia</taxon>
        <taxon>Eubacteriales</taxon>
        <taxon>Clostridiaceae</taxon>
        <taxon>Clostridium</taxon>
    </lineage>
</organism>
<dbReference type="InterPro" id="IPR019240">
    <property type="entry name" value="DUF2196"/>
</dbReference>
<gene>
    <name evidence="1" type="ORF">JFP838_pA0358</name>
</gene>
<dbReference type="Proteomes" id="UP000070260">
    <property type="component" value="Plasmid pJFP838A"/>
</dbReference>
<dbReference type="AlphaFoldDB" id="A0A140GRW5"/>
<dbReference type="Pfam" id="PF09962">
    <property type="entry name" value="DUF2196"/>
    <property type="match status" value="1"/>
</dbReference>
<dbReference type="EMBL" id="CP013615">
    <property type="protein sequence ID" value="AMN31274.1"/>
    <property type="molecule type" value="Genomic_DNA"/>
</dbReference>
<geneLocation type="plasmid" evidence="1 2">
    <name>pJFP838A</name>
</geneLocation>
<name>A0A140GRW5_CLOPF</name>
<evidence type="ECO:0000313" key="1">
    <source>
        <dbReference type="EMBL" id="AMN31274.1"/>
    </source>
</evidence>
<proteinExistence type="predicted"/>
<dbReference type="OrthoDB" id="2989164at2"/>
<dbReference type="RefSeq" id="WP_061429859.1">
    <property type="nucleotide sequence ID" value="NZ_CP013615.1"/>
</dbReference>
<reference evidence="1 2" key="1">
    <citation type="journal article" date="2016" name="PLoS ONE">
        <title>Plasmid Characterization and Chromosome Analysis of Two netF+ Clostridium perfringens Isolates Associated with Foal and Canine Necrotizing Enteritis.</title>
        <authorList>
            <person name="Mehdizadeh Gohari I."/>
            <person name="Kropinski A.M."/>
            <person name="Weese S.J."/>
            <person name="Parreira V.R."/>
            <person name="Whitehead A.E."/>
            <person name="Boerlin P."/>
            <person name="Prescott J.F."/>
        </authorList>
    </citation>
    <scope>NUCLEOTIDE SEQUENCE [LARGE SCALE GENOMIC DNA]</scope>
    <source>
        <strain evidence="1 2">JP838</strain>
        <plasmid evidence="2">Plasmid pJFP838A</plasmid>
    </source>
</reference>
<dbReference type="PATRIC" id="fig|1502.177.peg.3568"/>